<dbReference type="InterPro" id="IPR027373">
    <property type="entry name" value="RHH_dom"/>
</dbReference>
<dbReference type="Proteomes" id="UP000325607">
    <property type="component" value="Unassembled WGS sequence"/>
</dbReference>
<dbReference type="OrthoDB" id="5458732at2"/>
<dbReference type="AlphaFoldDB" id="A0A5E6T5B4"/>
<evidence type="ECO:0000313" key="2">
    <source>
        <dbReference type="EMBL" id="VVM87662.1"/>
    </source>
</evidence>
<sequence length="112" mass="12543">MVYEDGRKANRVGSLKDARVDPFIREFDMGLAQPLSRSVRLNGFATCLRLEQVYWDILAEMAKVNCCSISSLLSHVDREVHLRHGGVKNFSGLVRVVCVVHSLNEGNRVITA</sequence>
<feature type="domain" description="Ribbon-helix-helix" evidence="1">
    <location>
        <begin position="36"/>
        <end position="101"/>
    </location>
</feature>
<protein>
    <recommendedName>
        <fullName evidence="1">Ribbon-helix-helix domain-containing protein</fullName>
    </recommendedName>
</protein>
<evidence type="ECO:0000313" key="3">
    <source>
        <dbReference type="Proteomes" id="UP000325607"/>
    </source>
</evidence>
<dbReference type="Gene3D" id="1.10.3990.20">
    <property type="entry name" value="protein bp1543"/>
    <property type="match status" value="1"/>
</dbReference>
<gene>
    <name evidence="2" type="ORF">PS645_02607</name>
</gene>
<evidence type="ECO:0000259" key="1">
    <source>
        <dbReference type="Pfam" id="PF13467"/>
    </source>
</evidence>
<name>A0A5E6T5B4_PSEFL</name>
<dbReference type="RefSeq" id="WP_150580799.1">
    <property type="nucleotide sequence ID" value="NZ_CABVGX010000018.1"/>
</dbReference>
<dbReference type="EMBL" id="CABVGX010000018">
    <property type="protein sequence ID" value="VVM87662.1"/>
    <property type="molecule type" value="Genomic_DNA"/>
</dbReference>
<accession>A0A5E6T5B4</accession>
<proteinExistence type="predicted"/>
<organism evidence="2 3">
    <name type="scientific">Pseudomonas fluorescens</name>
    <dbReference type="NCBI Taxonomy" id="294"/>
    <lineage>
        <taxon>Bacteria</taxon>
        <taxon>Pseudomonadati</taxon>
        <taxon>Pseudomonadota</taxon>
        <taxon>Gammaproteobacteria</taxon>
        <taxon>Pseudomonadales</taxon>
        <taxon>Pseudomonadaceae</taxon>
        <taxon>Pseudomonas</taxon>
    </lineage>
</organism>
<dbReference type="Pfam" id="PF13467">
    <property type="entry name" value="RHH_4"/>
    <property type="match status" value="1"/>
</dbReference>
<dbReference type="InterPro" id="IPR038268">
    <property type="entry name" value="RHH_sf"/>
</dbReference>
<reference evidence="2 3" key="1">
    <citation type="submission" date="2019-09" db="EMBL/GenBank/DDBJ databases">
        <authorList>
            <person name="Chandra G."/>
            <person name="Truman W A."/>
        </authorList>
    </citation>
    <scope>NUCLEOTIDE SEQUENCE [LARGE SCALE GENOMIC DNA]</scope>
    <source>
        <strain evidence="2">PS645</strain>
    </source>
</reference>